<dbReference type="EMBL" id="NEVH01005884">
    <property type="protein sequence ID" value="PNF38635.1"/>
    <property type="molecule type" value="Genomic_DNA"/>
</dbReference>
<dbReference type="AlphaFoldDB" id="A0A2J7RCT1"/>
<evidence type="ECO:0000313" key="1">
    <source>
        <dbReference type="EMBL" id="PNF38635.1"/>
    </source>
</evidence>
<protein>
    <submittedName>
        <fullName evidence="1">Uncharacterized protein</fullName>
    </submittedName>
</protein>
<dbReference type="InParanoid" id="A0A2J7RCT1"/>
<proteinExistence type="predicted"/>
<reference evidence="1 2" key="1">
    <citation type="submission" date="2017-12" db="EMBL/GenBank/DDBJ databases">
        <title>Hemimetabolous genomes reveal molecular basis of termite eusociality.</title>
        <authorList>
            <person name="Harrison M.C."/>
            <person name="Jongepier E."/>
            <person name="Robertson H.M."/>
            <person name="Arning N."/>
            <person name="Bitard-Feildel T."/>
            <person name="Chao H."/>
            <person name="Childers C.P."/>
            <person name="Dinh H."/>
            <person name="Doddapaneni H."/>
            <person name="Dugan S."/>
            <person name="Gowin J."/>
            <person name="Greiner C."/>
            <person name="Han Y."/>
            <person name="Hu H."/>
            <person name="Hughes D.S.T."/>
            <person name="Huylmans A.-K."/>
            <person name="Kemena C."/>
            <person name="Kremer L.P.M."/>
            <person name="Lee S.L."/>
            <person name="Lopez-Ezquerra A."/>
            <person name="Mallet L."/>
            <person name="Monroy-Kuhn J.M."/>
            <person name="Moser A."/>
            <person name="Murali S.C."/>
            <person name="Muzny D.M."/>
            <person name="Otani S."/>
            <person name="Piulachs M.-D."/>
            <person name="Poelchau M."/>
            <person name="Qu J."/>
            <person name="Schaub F."/>
            <person name="Wada-Katsumata A."/>
            <person name="Worley K.C."/>
            <person name="Xie Q."/>
            <person name="Ylla G."/>
            <person name="Poulsen M."/>
            <person name="Gibbs R.A."/>
            <person name="Schal C."/>
            <person name="Richards S."/>
            <person name="Belles X."/>
            <person name="Korb J."/>
            <person name="Bornberg-Bauer E."/>
        </authorList>
    </citation>
    <scope>NUCLEOTIDE SEQUENCE [LARGE SCALE GENOMIC DNA]</scope>
    <source>
        <tissue evidence="1">Whole body</tissue>
    </source>
</reference>
<accession>A0A2J7RCT1</accession>
<comment type="caution">
    <text evidence="1">The sequence shown here is derived from an EMBL/GenBank/DDBJ whole genome shotgun (WGS) entry which is preliminary data.</text>
</comment>
<keyword evidence="2" id="KW-1185">Reference proteome</keyword>
<evidence type="ECO:0000313" key="2">
    <source>
        <dbReference type="Proteomes" id="UP000235965"/>
    </source>
</evidence>
<dbReference type="Proteomes" id="UP000235965">
    <property type="component" value="Unassembled WGS sequence"/>
</dbReference>
<organism evidence="1 2">
    <name type="scientific">Cryptotermes secundus</name>
    <dbReference type="NCBI Taxonomy" id="105785"/>
    <lineage>
        <taxon>Eukaryota</taxon>
        <taxon>Metazoa</taxon>
        <taxon>Ecdysozoa</taxon>
        <taxon>Arthropoda</taxon>
        <taxon>Hexapoda</taxon>
        <taxon>Insecta</taxon>
        <taxon>Pterygota</taxon>
        <taxon>Neoptera</taxon>
        <taxon>Polyneoptera</taxon>
        <taxon>Dictyoptera</taxon>
        <taxon>Blattodea</taxon>
        <taxon>Blattoidea</taxon>
        <taxon>Termitoidae</taxon>
        <taxon>Kalotermitidae</taxon>
        <taxon>Cryptotermitinae</taxon>
        <taxon>Cryptotermes</taxon>
    </lineage>
</organism>
<gene>
    <name evidence="1" type="ORF">B7P43_G02313</name>
</gene>
<sequence>MKYFVSQHRERFFTVLIPQMHAVASSSLAGVRTVNGRSELTCVVGVSRRRCFQHGNKLASG</sequence>
<name>A0A2J7RCT1_9NEOP</name>